<dbReference type="InterPro" id="IPR003877">
    <property type="entry name" value="SPRY_dom"/>
</dbReference>
<protein>
    <recommendedName>
        <fullName evidence="2">B30.2/SPRY domain-containing protein</fullName>
    </recommendedName>
</protein>
<feature type="compositionally biased region" description="Basic and acidic residues" evidence="1">
    <location>
        <begin position="38"/>
        <end position="50"/>
    </location>
</feature>
<dbReference type="OrthoDB" id="18378at2759"/>
<name>X6MS04_RETFI</name>
<feature type="compositionally biased region" description="Pro residues" evidence="1">
    <location>
        <begin position="24"/>
        <end position="36"/>
    </location>
</feature>
<organism evidence="3 4">
    <name type="scientific">Reticulomyxa filosa</name>
    <dbReference type="NCBI Taxonomy" id="46433"/>
    <lineage>
        <taxon>Eukaryota</taxon>
        <taxon>Sar</taxon>
        <taxon>Rhizaria</taxon>
        <taxon>Retaria</taxon>
        <taxon>Foraminifera</taxon>
        <taxon>Monothalamids</taxon>
        <taxon>Reticulomyxidae</taxon>
        <taxon>Reticulomyxa</taxon>
    </lineage>
</organism>
<dbReference type="SMART" id="SM00449">
    <property type="entry name" value="SPRY"/>
    <property type="match status" value="2"/>
</dbReference>
<evidence type="ECO:0000313" key="4">
    <source>
        <dbReference type="Proteomes" id="UP000023152"/>
    </source>
</evidence>
<dbReference type="InterPro" id="IPR001870">
    <property type="entry name" value="B30.2/SPRY"/>
</dbReference>
<feature type="domain" description="B30.2/SPRY" evidence="2">
    <location>
        <begin position="266"/>
        <end position="461"/>
    </location>
</feature>
<dbReference type="Pfam" id="PF00622">
    <property type="entry name" value="SPRY"/>
    <property type="match status" value="2"/>
</dbReference>
<dbReference type="AlphaFoldDB" id="X6MS04"/>
<gene>
    <name evidence="3" type="ORF">RFI_20918</name>
</gene>
<feature type="region of interest" description="Disordered" evidence="1">
    <location>
        <begin position="24"/>
        <end position="60"/>
    </location>
</feature>
<dbReference type="Gene3D" id="2.60.120.260">
    <property type="entry name" value="Galactose-binding domain-like"/>
    <property type="match status" value="1"/>
</dbReference>
<feature type="domain" description="B30.2/SPRY" evidence="2">
    <location>
        <begin position="475"/>
        <end position="658"/>
    </location>
</feature>
<sequence length="658" mass="71943">YLACSGVELYGEAVGGLVSLKANAPPPMAPVPPPVPKIAEEKSPEQKKNDAIPSGDSLPDDDAGAVRGAIPVVVSQQVGPELSGDAFSYSGDLDTQGVCYWLGTNCGTEAWQNPMKRGLVIVRSNGLMNDSVGVEAIVGHDVVRCVTKPVKQAWFEIDFQNYAILATHYTLRHYSSWDTEALRNWKLEVLTNIKCPLFFFFFDDNNDNHFCGSCDGEKWTTLREHKNDEALNLKGQTFTWSITAGGYFSRFRIFQFDKNSNNHYYLSLSGFEIYGHVLRQHPTLTWDQWPKSKSKSLNVDTAKNVVQNSGSNDQWQTCKTREPLVFGLDGLAEFSLLIEKMENTTNSWKFMAGIAPESFTCQNNKQWLGAQKSWGYIAGTGGKCYDVGKSLSYGEKWGARVGDCVTVIADAKNKTIEFLLNGVSQGKAFDNFDVSSGAMFAAVSLTATNSAIRLMSRVSPSSGPPQTVQRVVGSVASPTLSPRNPSPSMFHSINFGWDAVLKSQYLAIFPDGVSVTNKGSNDTWQGVVSQATFESGKHSFEIQVINDAKTSNTWKFIVGVVPTKFDPRKTAWVGSQNSWGYIGGNGGKCYQVGKLVQYGVQYGGNDVIKCEVNLDKNTIEFFVNGKSQGVAFDNLVGPVKPAVSLCGKGSCLRIANVI</sequence>
<dbReference type="InterPro" id="IPR013320">
    <property type="entry name" value="ConA-like_dom_sf"/>
</dbReference>
<dbReference type="Gene3D" id="2.60.120.920">
    <property type="match status" value="2"/>
</dbReference>
<feature type="non-terminal residue" evidence="3">
    <location>
        <position position="1"/>
    </location>
</feature>
<evidence type="ECO:0000256" key="1">
    <source>
        <dbReference type="SAM" id="MobiDB-lite"/>
    </source>
</evidence>
<accession>X6MS04</accession>
<dbReference type="InterPro" id="IPR050672">
    <property type="entry name" value="FBXO45-Fsn/SPSB_families"/>
</dbReference>
<dbReference type="InterPro" id="IPR043136">
    <property type="entry name" value="B30.2/SPRY_sf"/>
</dbReference>
<dbReference type="PANTHER" id="PTHR12245:SF5">
    <property type="entry name" value="SPRY DOMAIN-CONTAINING SOCS BOX PROTEIN 3"/>
    <property type="match status" value="1"/>
</dbReference>
<comment type="caution">
    <text evidence="3">The sequence shown here is derived from an EMBL/GenBank/DDBJ whole genome shotgun (WGS) entry which is preliminary data.</text>
</comment>
<dbReference type="EMBL" id="ASPP01018278">
    <property type="protein sequence ID" value="ETO16421.1"/>
    <property type="molecule type" value="Genomic_DNA"/>
</dbReference>
<evidence type="ECO:0000259" key="2">
    <source>
        <dbReference type="PROSITE" id="PS50188"/>
    </source>
</evidence>
<dbReference type="PROSITE" id="PS50188">
    <property type="entry name" value="B302_SPRY"/>
    <property type="match status" value="2"/>
</dbReference>
<keyword evidence="4" id="KW-1185">Reference proteome</keyword>
<dbReference type="CDD" id="cd11709">
    <property type="entry name" value="SPRY"/>
    <property type="match status" value="2"/>
</dbReference>
<proteinExistence type="predicted"/>
<dbReference type="SUPFAM" id="SSF49899">
    <property type="entry name" value="Concanavalin A-like lectins/glucanases"/>
    <property type="match status" value="2"/>
</dbReference>
<dbReference type="Proteomes" id="UP000023152">
    <property type="component" value="Unassembled WGS sequence"/>
</dbReference>
<evidence type="ECO:0000313" key="3">
    <source>
        <dbReference type="EMBL" id="ETO16421.1"/>
    </source>
</evidence>
<reference evidence="3 4" key="1">
    <citation type="journal article" date="2013" name="Curr. Biol.">
        <title>The Genome of the Foraminiferan Reticulomyxa filosa.</title>
        <authorList>
            <person name="Glockner G."/>
            <person name="Hulsmann N."/>
            <person name="Schleicher M."/>
            <person name="Noegel A.A."/>
            <person name="Eichinger L."/>
            <person name="Gallinger C."/>
            <person name="Pawlowski J."/>
            <person name="Sierra R."/>
            <person name="Euteneuer U."/>
            <person name="Pillet L."/>
            <person name="Moustafa A."/>
            <person name="Platzer M."/>
            <person name="Groth M."/>
            <person name="Szafranski K."/>
            <person name="Schliwa M."/>
        </authorList>
    </citation>
    <scope>NUCLEOTIDE SEQUENCE [LARGE SCALE GENOMIC DNA]</scope>
</reference>
<dbReference type="PANTHER" id="PTHR12245">
    <property type="entry name" value="SPRY DOMAIN CONTAINING SOCS BOX PROTEIN"/>
    <property type="match status" value="1"/>
</dbReference>